<evidence type="ECO:0000313" key="10">
    <source>
        <dbReference type="EMBL" id="MBL1097426.1"/>
    </source>
</evidence>
<reference evidence="10 11" key="1">
    <citation type="submission" date="2021-01" db="EMBL/GenBank/DDBJ databases">
        <title>WGS of actinomycetes isolated from Thailand.</title>
        <authorList>
            <person name="Thawai C."/>
        </authorList>
    </citation>
    <scope>NUCLEOTIDE SEQUENCE [LARGE SCALE GENOMIC DNA]</scope>
    <source>
        <strain evidence="10 11">CA1R205</strain>
    </source>
</reference>
<dbReference type="RefSeq" id="WP_201874700.1">
    <property type="nucleotide sequence ID" value="NZ_JAERRF010000006.1"/>
</dbReference>
<evidence type="ECO:0000313" key="11">
    <source>
        <dbReference type="Proteomes" id="UP000634229"/>
    </source>
</evidence>
<evidence type="ECO:0000256" key="6">
    <source>
        <dbReference type="ARBA" id="ARBA00023251"/>
    </source>
</evidence>
<keyword evidence="6" id="KW-0046">Antibiotic resistance</keyword>
<dbReference type="PANTHER" id="PTHR42718">
    <property type="entry name" value="MAJOR FACILITATOR SUPERFAMILY MULTIDRUG TRANSPORTER MFSC"/>
    <property type="match status" value="1"/>
</dbReference>
<feature type="transmembrane region" description="Helical" evidence="8">
    <location>
        <begin position="54"/>
        <end position="73"/>
    </location>
</feature>
<dbReference type="Gene3D" id="1.20.1250.20">
    <property type="entry name" value="MFS general substrate transporter like domains"/>
    <property type="match status" value="1"/>
</dbReference>
<feature type="region of interest" description="Disordered" evidence="7">
    <location>
        <begin position="234"/>
        <end position="255"/>
    </location>
</feature>
<dbReference type="Proteomes" id="UP000634229">
    <property type="component" value="Unassembled WGS sequence"/>
</dbReference>
<comment type="subcellular location">
    <subcellularLocation>
        <location evidence="1">Cell membrane</location>
        <topology evidence="1">Multi-pass membrane protein</topology>
    </subcellularLocation>
</comment>
<dbReference type="PROSITE" id="PS50850">
    <property type="entry name" value="MFS"/>
    <property type="match status" value="1"/>
</dbReference>
<keyword evidence="3 8" id="KW-0812">Transmembrane</keyword>
<dbReference type="SUPFAM" id="SSF103473">
    <property type="entry name" value="MFS general substrate transporter"/>
    <property type="match status" value="1"/>
</dbReference>
<comment type="caution">
    <text evidence="10">The sequence shown here is derived from an EMBL/GenBank/DDBJ whole genome shotgun (WGS) entry which is preliminary data.</text>
</comment>
<evidence type="ECO:0000256" key="5">
    <source>
        <dbReference type="ARBA" id="ARBA00023136"/>
    </source>
</evidence>
<gene>
    <name evidence="10" type="ORF">JK363_12205</name>
</gene>
<protein>
    <submittedName>
        <fullName evidence="10">MFS transporter</fullName>
    </submittedName>
</protein>
<keyword evidence="11" id="KW-1185">Reference proteome</keyword>
<evidence type="ECO:0000256" key="3">
    <source>
        <dbReference type="ARBA" id="ARBA00022692"/>
    </source>
</evidence>
<evidence type="ECO:0000256" key="1">
    <source>
        <dbReference type="ARBA" id="ARBA00004651"/>
    </source>
</evidence>
<name>A0ABS1NBH3_9ACTN</name>
<keyword evidence="2" id="KW-0813">Transport</keyword>
<dbReference type="Pfam" id="PF07690">
    <property type="entry name" value="MFS_1"/>
    <property type="match status" value="1"/>
</dbReference>
<evidence type="ECO:0000259" key="9">
    <source>
        <dbReference type="PROSITE" id="PS50850"/>
    </source>
</evidence>
<proteinExistence type="predicted"/>
<dbReference type="PANTHER" id="PTHR42718:SF9">
    <property type="entry name" value="MAJOR FACILITATOR SUPERFAMILY MULTIDRUG TRANSPORTER MFSC"/>
    <property type="match status" value="1"/>
</dbReference>
<keyword evidence="4 8" id="KW-1133">Transmembrane helix</keyword>
<feature type="transmembrane region" description="Helical" evidence="8">
    <location>
        <begin position="197"/>
        <end position="224"/>
    </location>
</feature>
<evidence type="ECO:0000256" key="2">
    <source>
        <dbReference type="ARBA" id="ARBA00022448"/>
    </source>
</evidence>
<feature type="domain" description="Major facilitator superfamily (MFS) profile" evidence="9">
    <location>
        <begin position="1"/>
        <end position="228"/>
    </location>
</feature>
<evidence type="ECO:0000256" key="7">
    <source>
        <dbReference type="SAM" id="MobiDB-lite"/>
    </source>
</evidence>
<accession>A0ABS1NBH3</accession>
<dbReference type="EMBL" id="JAERRF010000006">
    <property type="protein sequence ID" value="MBL1097426.1"/>
    <property type="molecule type" value="Genomic_DNA"/>
</dbReference>
<keyword evidence="5 8" id="KW-0472">Membrane</keyword>
<dbReference type="InterPro" id="IPR020846">
    <property type="entry name" value="MFS_dom"/>
</dbReference>
<evidence type="ECO:0000256" key="4">
    <source>
        <dbReference type="ARBA" id="ARBA00022989"/>
    </source>
</evidence>
<dbReference type="InterPro" id="IPR011701">
    <property type="entry name" value="MFS"/>
</dbReference>
<organism evidence="10 11">
    <name type="scientific">Streptomyces coffeae</name>
    <dbReference type="NCBI Taxonomy" id="621382"/>
    <lineage>
        <taxon>Bacteria</taxon>
        <taxon>Bacillati</taxon>
        <taxon>Actinomycetota</taxon>
        <taxon>Actinomycetes</taxon>
        <taxon>Kitasatosporales</taxon>
        <taxon>Streptomycetaceae</taxon>
        <taxon>Streptomyces</taxon>
    </lineage>
</organism>
<dbReference type="InterPro" id="IPR036259">
    <property type="entry name" value="MFS_trans_sf"/>
</dbReference>
<feature type="transmembrane region" description="Helical" evidence="8">
    <location>
        <begin position="29"/>
        <end position="47"/>
    </location>
</feature>
<sequence length="255" mass="26518">MAGTTSIFLEANYVENVLGLSAWETGVRFLPLTFGMLVAGTVAGMVMNRIPTRLLLFGSGAFLCAAMLLVLLADQDSSWTALLPSMIAAGIGMGAFNPPRASVAMLVAEPDRAGMASGASETFQQIGVALGIAATGSLFQNQVAREFSDTAVGKQLGDAGVDTHALGVTIANGGAGEASRAIPEPLRQDFLRSADSVFVSSMHLCFVVLAVVAGIGAVIALLFIRRRDMREDVPEVGEAEGDMPKPTVSARTRDA</sequence>
<evidence type="ECO:0000256" key="8">
    <source>
        <dbReference type="SAM" id="Phobius"/>
    </source>
</evidence>